<reference evidence="2" key="1">
    <citation type="journal article" date="2019" name="Int. J. Syst. Evol. Microbiol.">
        <title>The Global Catalogue of Microorganisms (GCM) 10K type strain sequencing project: providing services to taxonomists for standard genome sequencing and annotation.</title>
        <authorList>
            <consortium name="The Broad Institute Genomics Platform"/>
            <consortium name="The Broad Institute Genome Sequencing Center for Infectious Disease"/>
            <person name="Wu L."/>
            <person name="Ma J."/>
        </authorList>
    </citation>
    <scope>NUCLEOTIDE SEQUENCE [LARGE SCALE GENOMIC DNA]</scope>
    <source>
        <strain evidence="2">JCM 18198</strain>
    </source>
</reference>
<protein>
    <recommendedName>
        <fullName evidence="3">DNA topoisomerase IV</fullName>
    </recommendedName>
</protein>
<evidence type="ECO:0000313" key="1">
    <source>
        <dbReference type="EMBL" id="GAA4769584.1"/>
    </source>
</evidence>
<gene>
    <name evidence="1" type="ORF">GCM10023230_19520</name>
</gene>
<name>A0ABP8ZZC5_9FLAO</name>
<keyword evidence="2" id="KW-1185">Reference proteome</keyword>
<proteinExistence type="predicted"/>
<organism evidence="1 2">
    <name type="scientific">Flavobacterium hankyongi</name>
    <dbReference type="NCBI Taxonomy" id="1176532"/>
    <lineage>
        <taxon>Bacteria</taxon>
        <taxon>Pseudomonadati</taxon>
        <taxon>Bacteroidota</taxon>
        <taxon>Flavobacteriia</taxon>
        <taxon>Flavobacteriales</taxon>
        <taxon>Flavobacteriaceae</taxon>
        <taxon>Flavobacterium</taxon>
    </lineage>
</organism>
<accession>A0ABP8ZZC5</accession>
<evidence type="ECO:0000313" key="2">
    <source>
        <dbReference type="Proteomes" id="UP001500141"/>
    </source>
</evidence>
<dbReference type="EMBL" id="BAABIP010000017">
    <property type="protein sequence ID" value="GAA4769584.1"/>
    <property type="molecule type" value="Genomic_DNA"/>
</dbReference>
<evidence type="ECO:0008006" key="3">
    <source>
        <dbReference type="Google" id="ProtNLM"/>
    </source>
</evidence>
<dbReference type="PROSITE" id="PS51257">
    <property type="entry name" value="PROKAR_LIPOPROTEIN"/>
    <property type="match status" value="1"/>
</dbReference>
<comment type="caution">
    <text evidence="1">The sequence shown here is derived from an EMBL/GenBank/DDBJ whole genome shotgun (WGS) entry which is preliminary data.</text>
</comment>
<sequence>MKKLIVLFTLSLISCYNVERDCKDFKIGKFEFEQEIDGKKMKSVFERNDTLQIETFNGKTDTASVRWVNDCEYILQKIHPKNMQEKKAVQIKILSTNKEGYKFEYSFVGDPKKQTGTVTKID</sequence>
<dbReference type="Proteomes" id="UP001500141">
    <property type="component" value="Unassembled WGS sequence"/>
</dbReference>
<dbReference type="RefSeq" id="WP_264542247.1">
    <property type="nucleotide sequence ID" value="NZ_BAABIP010000017.1"/>
</dbReference>